<evidence type="ECO:0000256" key="2">
    <source>
        <dbReference type="ARBA" id="ARBA00010940"/>
    </source>
</evidence>
<evidence type="ECO:0000313" key="12">
    <source>
        <dbReference type="Proteomes" id="UP000030765"/>
    </source>
</evidence>
<evidence type="ECO:0000256" key="6">
    <source>
        <dbReference type="ARBA" id="ARBA00023242"/>
    </source>
</evidence>
<dbReference type="GO" id="GO:0000978">
    <property type="term" value="F:RNA polymerase II cis-regulatory region sequence-specific DNA binding"/>
    <property type="evidence" value="ECO:0007669"/>
    <property type="project" value="InterPro"/>
</dbReference>
<dbReference type="OMA" id="NHIKWIG"/>
<proteinExistence type="inferred from homology"/>
<feature type="domain" description="E2F/DP family winged-helix DNA-binding" evidence="9">
    <location>
        <begin position="37"/>
        <end position="103"/>
    </location>
</feature>
<dbReference type="SUPFAM" id="SSF46785">
    <property type="entry name" value="Winged helix' DNA-binding domain"/>
    <property type="match status" value="1"/>
</dbReference>
<keyword evidence="4 7" id="KW-0238">DNA-binding</keyword>
<dbReference type="GO" id="GO:0090575">
    <property type="term" value="C:RNA polymerase II transcription regulator complex"/>
    <property type="evidence" value="ECO:0007669"/>
    <property type="project" value="TreeGrafter"/>
</dbReference>
<keyword evidence="3 7" id="KW-0805">Transcription regulation</keyword>
<reference evidence="10 12" key="1">
    <citation type="journal article" date="2014" name="BMC Genomics">
        <title>Genome sequence of Anopheles sinensis provides insight into genetics basis of mosquito competence for malaria parasites.</title>
        <authorList>
            <person name="Zhou D."/>
            <person name="Zhang D."/>
            <person name="Ding G."/>
            <person name="Shi L."/>
            <person name="Hou Q."/>
            <person name="Ye Y."/>
            <person name="Xu Y."/>
            <person name="Zhou H."/>
            <person name="Xiong C."/>
            <person name="Li S."/>
            <person name="Yu J."/>
            <person name="Hong S."/>
            <person name="Yu X."/>
            <person name="Zou P."/>
            <person name="Chen C."/>
            <person name="Chang X."/>
            <person name="Wang W."/>
            <person name="Lv Y."/>
            <person name="Sun Y."/>
            <person name="Ma L."/>
            <person name="Shen B."/>
            <person name="Zhu C."/>
        </authorList>
    </citation>
    <scope>NUCLEOTIDE SEQUENCE [LARGE SCALE GENOMIC DNA]</scope>
</reference>
<dbReference type="Proteomes" id="UP000030765">
    <property type="component" value="Unassembled WGS sequence"/>
</dbReference>
<dbReference type="EMBL" id="ATLV01023442">
    <property type="status" value="NOT_ANNOTATED_CDS"/>
    <property type="molecule type" value="Genomic_DNA"/>
</dbReference>
<dbReference type="SUPFAM" id="SSF144074">
    <property type="entry name" value="E2F-DP heterodimerization region"/>
    <property type="match status" value="1"/>
</dbReference>
<comment type="similarity">
    <text evidence="2 7">Belongs to the E2F/DP family.</text>
</comment>
<dbReference type="AlphaFoldDB" id="A0A084WG49"/>
<dbReference type="VEuPathDB" id="VectorBase:ASIS023161"/>
<dbReference type="PANTHER" id="PTHR12081:SF18">
    <property type="entry name" value="TRANSCRIPTION FACTOR E2F2-RELATED"/>
    <property type="match status" value="1"/>
</dbReference>
<evidence type="ECO:0000256" key="7">
    <source>
        <dbReference type="RuleBase" id="RU003796"/>
    </source>
</evidence>
<sequence length="428" mass="47959">MGKTADGCRKAVPKNGFQTFHAAFANFEGPVGAGKRRVDKSLTMLTNCIVKMLRNAPDGLLYLGDLSKTVSARQKRRIYDVTNVLEGIGLVMKQGKNHIKWIGSEQSSESCRDTAKAIGIHYKERRNLELCDTWFDAKIECMKKSIKIMLNDEASRSYLYVTSDDLSTTMDCNRRLLVLCESPDADPCAPRSLPTDDHWDAARRLKYTMEPISYTRKNRRLEVRANRGGPPIDLMVLQNPAGACFTRPSRRPAVLGRSANNTYAKLPDSCKQEPNVDCGQRAIEGKGQPSLDPPDGGESDTAANSTAKDSSNGDEAVNNDDNDDGVRRNRDQLARILLDDDEDDDHNHHRYSLYRPKGWIDKKNETRGLRMPFLLVEPPYYGSFHFTLGPTEGIFDLFDCDDVNRGCHSKAGRLVEDCGLPKIVEYCE</sequence>
<protein>
    <submittedName>
        <fullName evidence="10">AGAP009807-PA-like protein</fullName>
    </submittedName>
</protein>
<organism evidence="10">
    <name type="scientific">Anopheles sinensis</name>
    <name type="common">Mosquito</name>
    <dbReference type="NCBI Taxonomy" id="74873"/>
    <lineage>
        <taxon>Eukaryota</taxon>
        <taxon>Metazoa</taxon>
        <taxon>Ecdysozoa</taxon>
        <taxon>Arthropoda</taxon>
        <taxon>Hexapoda</taxon>
        <taxon>Insecta</taxon>
        <taxon>Pterygota</taxon>
        <taxon>Neoptera</taxon>
        <taxon>Endopterygota</taxon>
        <taxon>Diptera</taxon>
        <taxon>Nematocera</taxon>
        <taxon>Culicoidea</taxon>
        <taxon>Culicidae</taxon>
        <taxon>Anophelinae</taxon>
        <taxon>Anopheles</taxon>
    </lineage>
</organism>
<dbReference type="EnsemblMetazoa" id="ASIC017193-RA">
    <property type="protein sequence ID" value="ASIC017193-PA"/>
    <property type="gene ID" value="ASIC017193"/>
</dbReference>
<feature type="region of interest" description="Disordered" evidence="8">
    <location>
        <begin position="264"/>
        <end position="328"/>
    </location>
</feature>
<dbReference type="FunFam" id="1.10.10.10:FF:000458">
    <property type="entry name" value="E2F-like (Mammalian transcription factor)"/>
    <property type="match status" value="1"/>
</dbReference>
<gene>
    <name evidence="10" type="ORF">ZHAS_00017193</name>
</gene>
<reference evidence="11" key="2">
    <citation type="submission" date="2020-05" db="UniProtKB">
        <authorList>
            <consortium name="EnsemblMetazoa"/>
        </authorList>
    </citation>
    <scope>IDENTIFICATION</scope>
</reference>
<keyword evidence="5 7" id="KW-0804">Transcription</keyword>
<evidence type="ECO:0000256" key="1">
    <source>
        <dbReference type="ARBA" id="ARBA00004123"/>
    </source>
</evidence>
<evidence type="ECO:0000256" key="4">
    <source>
        <dbReference type="ARBA" id="ARBA00023125"/>
    </source>
</evidence>
<dbReference type="STRING" id="74873.A0A084WG49"/>
<dbReference type="InterPro" id="IPR036390">
    <property type="entry name" value="WH_DNA-bd_sf"/>
</dbReference>
<dbReference type="SMART" id="SM01372">
    <property type="entry name" value="E2F_TDP"/>
    <property type="match status" value="1"/>
</dbReference>
<dbReference type="InterPro" id="IPR003316">
    <property type="entry name" value="E2F_WHTH_DNA-bd_dom"/>
</dbReference>
<accession>A0A084WG49</accession>
<dbReference type="InterPro" id="IPR015633">
    <property type="entry name" value="E2F"/>
</dbReference>
<dbReference type="Pfam" id="PF02319">
    <property type="entry name" value="WHD_E2F_TDP"/>
    <property type="match status" value="1"/>
</dbReference>
<dbReference type="Gene3D" id="1.10.10.10">
    <property type="entry name" value="Winged helix-like DNA-binding domain superfamily/Winged helix DNA-binding domain"/>
    <property type="match status" value="1"/>
</dbReference>
<dbReference type="VEuPathDB" id="VectorBase:ASIC017193"/>
<comment type="subcellular location">
    <subcellularLocation>
        <location evidence="1 7">Nucleus</location>
    </subcellularLocation>
</comment>
<evidence type="ECO:0000313" key="10">
    <source>
        <dbReference type="EMBL" id="KFB49193.1"/>
    </source>
</evidence>
<dbReference type="GO" id="GO:0000981">
    <property type="term" value="F:DNA-binding transcription factor activity, RNA polymerase II-specific"/>
    <property type="evidence" value="ECO:0007669"/>
    <property type="project" value="TreeGrafter"/>
</dbReference>
<dbReference type="PANTHER" id="PTHR12081">
    <property type="entry name" value="TRANSCRIPTION FACTOR E2F"/>
    <property type="match status" value="1"/>
</dbReference>
<evidence type="ECO:0000313" key="11">
    <source>
        <dbReference type="EnsemblMetazoa" id="ASIC017193-PA"/>
    </source>
</evidence>
<dbReference type="InterPro" id="IPR037241">
    <property type="entry name" value="E2F-DP_heterodim"/>
</dbReference>
<feature type="compositionally biased region" description="Polar residues" evidence="8">
    <location>
        <begin position="301"/>
        <end position="310"/>
    </location>
</feature>
<dbReference type="EMBL" id="KE525343">
    <property type="protein sequence ID" value="KFB49193.1"/>
    <property type="molecule type" value="Genomic_DNA"/>
</dbReference>
<evidence type="ECO:0000259" key="9">
    <source>
        <dbReference type="SMART" id="SM01372"/>
    </source>
</evidence>
<name>A0A084WG49_ANOSI</name>
<keyword evidence="6 7" id="KW-0539">Nucleus</keyword>
<keyword evidence="12" id="KW-1185">Reference proteome</keyword>
<evidence type="ECO:0000256" key="5">
    <source>
        <dbReference type="ARBA" id="ARBA00023163"/>
    </source>
</evidence>
<evidence type="ECO:0000256" key="8">
    <source>
        <dbReference type="SAM" id="MobiDB-lite"/>
    </source>
</evidence>
<dbReference type="OrthoDB" id="1743261at2759"/>
<evidence type="ECO:0000256" key="3">
    <source>
        <dbReference type="ARBA" id="ARBA00023015"/>
    </source>
</evidence>
<dbReference type="InterPro" id="IPR036388">
    <property type="entry name" value="WH-like_DNA-bd_sf"/>
</dbReference>